<gene>
    <name evidence="1" type="ORF">UFOPK1961_00025</name>
</gene>
<sequence>MLERPELQSVENFNYFSRFNWAANKLVQGNGQFEVANQFVESRISFDVSNLFAQVVPNDAADLVTVSEHLVERSVLLNPFDRGLFADLVNSGQVVRRFPYQGRDVGVLVRTNSVSFFDSCRGVPLQF</sequence>
<proteinExistence type="predicted"/>
<evidence type="ECO:0000313" key="1">
    <source>
        <dbReference type="EMBL" id="CAB4620751.1"/>
    </source>
</evidence>
<accession>A0A6J6I2V2</accession>
<reference evidence="1" key="1">
    <citation type="submission" date="2020-05" db="EMBL/GenBank/DDBJ databases">
        <authorList>
            <person name="Chiriac C."/>
            <person name="Salcher M."/>
            <person name="Ghai R."/>
            <person name="Kavagutti S V."/>
        </authorList>
    </citation>
    <scope>NUCLEOTIDE SEQUENCE</scope>
</reference>
<name>A0A6J6I2V2_9ZZZZ</name>
<protein>
    <submittedName>
        <fullName evidence="1">Unannotated protein</fullName>
    </submittedName>
</protein>
<organism evidence="1">
    <name type="scientific">freshwater metagenome</name>
    <dbReference type="NCBI Taxonomy" id="449393"/>
    <lineage>
        <taxon>unclassified sequences</taxon>
        <taxon>metagenomes</taxon>
        <taxon>ecological metagenomes</taxon>
    </lineage>
</organism>
<dbReference type="AlphaFoldDB" id="A0A6J6I2V2"/>
<dbReference type="EMBL" id="CAEZVJ010000002">
    <property type="protein sequence ID" value="CAB4620751.1"/>
    <property type="molecule type" value="Genomic_DNA"/>
</dbReference>